<name>M2PUE3_CERS8</name>
<feature type="compositionally biased region" description="Acidic residues" evidence="2">
    <location>
        <begin position="92"/>
        <end position="124"/>
    </location>
</feature>
<dbReference type="HOGENOM" id="CLU_036234_0_0_1"/>
<dbReference type="PANTHER" id="PTHR13191">
    <property type="entry name" value="RIBOSOMAL RNA PROCESSING PROTEIN 7-RELATED"/>
    <property type="match status" value="1"/>
</dbReference>
<feature type="domain" description="Rrp7 RRM-like N-terminal" evidence="4">
    <location>
        <begin position="11"/>
        <end position="194"/>
    </location>
</feature>
<sequence length="329" mass="36598">MAQSASLPSNVAGFTPLPVAYSESATHILYARAHSGSKKSKSNSKGKDAELPEGRTLFLVNVPPDATEREITQFFKSSGTVERVIFDGDSAQPEEDLGAGSESESEDEDAQMEEAEGEDADEQEDQPRKKRRTQKNAPPQVVPLPSSSLRTLRRTGRTAHVVFLDASSLARALSAPSKPRPWPIDSATPHGLAHYTALHTALRPPLDVVRAHADSWMELFEWEQARKKQESKYRMGEAVVDEDGFTLVTRGGAYGKTLGGGVGVASKKFQGGQTGKRTRKSKEKQEKDTFYAFQVHEKKRKELVDLKQKWEEDKEKVEKLKQSRKFKPY</sequence>
<evidence type="ECO:0008006" key="7">
    <source>
        <dbReference type="Google" id="ProtNLM"/>
    </source>
</evidence>
<dbReference type="CDD" id="cd12950">
    <property type="entry name" value="RRP7_Rrp7p"/>
    <property type="match status" value="1"/>
</dbReference>
<dbReference type="SUPFAM" id="SSF54928">
    <property type="entry name" value="RNA-binding domain, RBD"/>
    <property type="match status" value="1"/>
</dbReference>
<dbReference type="GO" id="GO:0003676">
    <property type="term" value="F:nucleic acid binding"/>
    <property type="evidence" value="ECO:0007669"/>
    <property type="project" value="InterPro"/>
</dbReference>
<dbReference type="STRING" id="914234.M2PUE3"/>
<dbReference type="OrthoDB" id="5390at2759"/>
<accession>M2PUE3</accession>
<dbReference type="AlphaFoldDB" id="M2PUE3"/>
<dbReference type="Proteomes" id="UP000016930">
    <property type="component" value="Unassembled WGS sequence"/>
</dbReference>
<gene>
    <name evidence="5" type="ORF">CERSUDRAFT_148305</name>
</gene>
<dbReference type="Gene3D" id="3.30.70.330">
    <property type="match status" value="1"/>
</dbReference>
<evidence type="ECO:0000313" key="6">
    <source>
        <dbReference type="Proteomes" id="UP000016930"/>
    </source>
</evidence>
<proteinExistence type="inferred from homology"/>
<evidence type="ECO:0000259" key="3">
    <source>
        <dbReference type="Pfam" id="PF12923"/>
    </source>
</evidence>
<evidence type="ECO:0000256" key="1">
    <source>
        <dbReference type="ARBA" id="ARBA00006110"/>
    </source>
</evidence>
<dbReference type="PANTHER" id="PTHR13191:SF0">
    <property type="entry name" value="RIBOSOMAL RNA-PROCESSING PROTEIN 7 HOMOLOG A-RELATED"/>
    <property type="match status" value="1"/>
</dbReference>
<dbReference type="EMBL" id="KB445792">
    <property type="protein sequence ID" value="EMD40354.1"/>
    <property type="molecule type" value="Genomic_DNA"/>
</dbReference>
<evidence type="ECO:0000259" key="4">
    <source>
        <dbReference type="Pfam" id="PF17799"/>
    </source>
</evidence>
<feature type="region of interest" description="Disordered" evidence="2">
    <location>
        <begin position="90"/>
        <end position="151"/>
    </location>
</feature>
<dbReference type="GO" id="GO:0006364">
    <property type="term" value="P:rRNA processing"/>
    <property type="evidence" value="ECO:0007669"/>
    <property type="project" value="TreeGrafter"/>
</dbReference>
<protein>
    <recommendedName>
        <fullName evidence="7">RRM domain-containing protein</fullName>
    </recommendedName>
</protein>
<dbReference type="GO" id="GO:0032545">
    <property type="term" value="C:CURI complex"/>
    <property type="evidence" value="ECO:0007669"/>
    <property type="project" value="TreeGrafter"/>
</dbReference>
<dbReference type="Pfam" id="PF12923">
    <property type="entry name" value="RRP7"/>
    <property type="match status" value="1"/>
</dbReference>
<dbReference type="Gene3D" id="6.10.250.1770">
    <property type="match status" value="1"/>
</dbReference>
<dbReference type="InterPro" id="IPR040447">
    <property type="entry name" value="RRM_Rrp7"/>
</dbReference>
<dbReference type="InterPro" id="IPR040446">
    <property type="entry name" value="RRP7"/>
</dbReference>
<feature type="domain" description="Ribosomal RNA-processing protein 7 C-terminal" evidence="3">
    <location>
        <begin position="202"/>
        <end position="329"/>
    </location>
</feature>
<dbReference type="GO" id="GO:0000028">
    <property type="term" value="P:ribosomal small subunit assembly"/>
    <property type="evidence" value="ECO:0007669"/>
    <property type="project" value="TreeGrafter"/>
</dbReference>
<comment type="similarity">
    <text evidence="1">Belongs to the RRP7 family.</text>
</comment>
<evidence type="ECO:0000313" key="5">
    <source>
        <dbReference type="EMBL" id="EMD40354.1"/>
    </source>
</evidence>
<organism evidence="5 6">
    <name type="scientific">Ceriporiopsis subvermispora (strain B)</name>
    <name type="common">White-rot fungus</name>
    <name type="synonym">Gelatoporia subvermispora</name>
    <dbReference type="NCBI Taxonomy" id="914234"/>
    <lineage>
        <taxon>Eukaryota</taxon>
        <taxon>Fungi</taxon>
        <taxon>Dikarya</taxon>
        <taxon>Basidiomycota</taxon>
        <taxon>Agaricomycotina</taxon>
        <taxon>Agaricomycetes</taxon>
        <taxon>Polyporales</taxon>
        <taxon>Gelatoporiaceae</taxon>
        <taxon>Gelatoporia</taxon>
    </lineage>
</organism>
<dbReference type="GO" id="GO:0034456">
    <property type="term" value="C:UTP-C complex"/>
    <property type="evidence" value="ECO:0007669"/>
    <property type="project" value="TreeGrafter"/>
</dbReference>
<dbReference type="InterPro" id="IPR035979">
    <property type="entry name" value="RBD_domain_sf"/>
</dbReference>
<keyword evidence="6" id="KW-1185">Reference proteome</keyword>
<dbReference type="InterPro" id="IPR012677">
    <property type="entry name" value="Nucleotide-bd_a/b_plait_sf"/>
</dbReference>
<evidence type="ECO:0000256" key="2">
    <source>
        <dbReference type="SAM" id="MobiDB-lite"/>
    </source>
</evidence>
<dbReference type="InterPro" id="IPR024326">
    <property type="entry name" value="RRP7_C"/>
</dbReference>
<reference evidence="5 6" key="1">
    <citation type="journal article" date="2012" name="Proc. Natl. Acad. Sci. U.S.A.">
        <title>Comparative genomics of Ceriporiopsis subvermispora and Phanerochaete chrysosporium provide insight into selective ligninolysis.</title>
        <authorList>
            <person name="Fernandez-Fueyo E."/>
            <person name="Ruiz-Duenas F.J."/>
            <person name="Ferreira P."/>
            <person name="Floudas D."/>
            <person name="Hibbett D.S."/>
            <person name="Canessa P."/>
            <person name="Larrondo L.F."/>
            <person name="James T.Y."/>
            <person name="Seelenfreund D."/>
            <person name="Lobos S."/>
            <person name="Polanco R."/>
            <person name="Tello M."/>
            <person name="Honda Y."/>
            <person name="Watanabe T."/>
            <person name="Watanabe T."/>
            <person name="Ryu J.S."/>
            <person name="Kubicek C.P."/>
            <person name="Schmoll M."/>
            <person name="Gaskell J."/>
            <person name="Hammel K.E."/>
            <person name="St John F.J."/>
            <person name="Vanden Wymelenberg A."/>
            <person name="Sabat G."/>
            <person name="Splinter BonDurant S."/>
            <person name="Syed K."/>
            <person name="Yadav J.S."/>
            <person name="Doddapaneni H."/>
            <person name="Subramanian V."/>
            <person name="Lavin J.L."/>
            <person name="Oguiza J.A."/>
            <person name="Perez G."/>
            <person name="Pisabarro A.G."/>
            <person name="Ramirez L."/>
            <person name="Santoyo F."/>
            <person name="Master E."/>
            <person name="Coutinho P.M."/>
            <person name="Henrissat B."/>
            <person name="Lombard V."/>
            <person name="Magnuson J.K."/>
            <person name="Kuees U."/>
            <person name="Hori C."/>
            <person name="Igarashi K."/>
            <person name="Samejima M."/>
            <person name="Held B.W."/>
            <person name="Barry K.W."/>
            <person name="LaButti K.M."/>
            <person name="Lapidus A."/>
            <person name="Lindquist E.A."/>
            <person name="Lucas S.M."/>
            <person name="Riley R."/>
            <person name="Salamov A.A."/>
            <person name="Hoffmeister D."/>
            <person name="Schwenk D."/>
            <person name="Hadar Y."/>
            <person name="Yarden O."/>
            <person name="de Vries R.P."/>
            <person name="Wiebenga A."/>
            <person name="Stenlid J."/>
            <person name="Eastwood D."/>
            <person name="Grigoriev I.V."/>
            <person name="Berka R.M."/>
            <person name="Blanchette R.A."/>
            <person name="Kersten P."/>
            <person name="Martinez A.T."/>
            <person name="Vicuna R."/>
            <person name="Cullen D."/>
        </authorList>
    </citation>
    <scope>NUCLEOTIDE SEQUENCE [LARGE SCALE GENOMIC DNA]</scope>
    <source>
        <strain evidence="5 6">B</strain>
    </source>
</reference>
<dbReference type="Pfam" id="PF17799">
    <property type="entry name" value="RRM_Rrp7"/>
    <property type="match status" value="1"/>
</dbReference>